<dbReference type="EMBL" id="LCQD01000008">
    <property type="protein sequence ID" value="KKW12864.1"/>
    <property type="molecule type" value="Genomic_DNA"/>
</dbReference>
<name>A0A0G1Z285_9BACT</name>
<evidence type="ECO:0000313" key="3">
    <source>
        <dbReference type="Proteomes" id="UP000034588"/>
    </source>
</evidence>
<dbReference type="Proteomes" id="UP000034588">
    <property type="component" value="Unassembled WGS sequence"/>
</dbReference>
<sequence length="82" mass="9388">MDTILAILGYLLLALVAIGVLVIFIGLEQYDQAQVNYLNYLIDAKDAEVQRRREHRAKREQLKDSLAINPKCILDPFSKDDK</sequence>
<protein>
    <submittedName>
        <fullName evidence="2">Uncharacterized protein</fullName>
    </submittedName>
</protein>
<organism evidence="2 3">
    <name type="scientific">Candidatus Gottesmanbacteria bacterium GW2011_GWB1_49_7</name>
    <dbReference type="NCBI Taxonomy" id="1618448"/>
    <lineage>
        <taxon>Bacteria</taxon>
        <taxon>Candidatus Gottesmaniibacteriota</taxon>
    </lineage>
</organism>
<dbReference type="AlphaFoldDB" id="A0A0G1Z285"/>
<proteinExistence type="predicted"/>
<feature type="transmembrane region" description="Helical" evidence="1">
    <location>
        <begin position="6"/>
        <end position="27"/>
    </location>
</feature>
<comment type="caution">
    <text evidence="2">The sequence shown here is derived from an EMBL/GenBank/DDBJ whole genome shotgun (WGS) entry which is preliminary data.</text>
</comment>
<keyword evidence="1" id="KW-0472">Membrane</keyword>
<evidence type="ECO:0000313" key="2">
    <source>
        <dbReference type="EMBL" id="KKW12864.1"/>
    </source>
</evidence>
<keyword evidence="1" id="KW-0812">Transmembrane</keyword>
<gene>
    <name evidence="2" type="ORF">UY48_C0008G0039</name>
</gene>
<evidence type="ECO:0000256" key="1">
    <source>
        <dbReference type="SAM" id="Phobius"/>
    </source>
</evidence>
<keyword evidence="1" id="KW-1133">Transmembrane helix</keyword>
<accession>A0A0G1Z285</accession>
<reference evidence="2 3" key="1">
    <citation type="journal article" date="2015" name="Nature">
        <title>rRNA introns, odd ribosomes, and small enigmatic genomes across a large radiation of phyla.</title>
        <authorList>
            <person name="Brown C.T."/>
            <person name="Hug L.A."/>
            <person name="Thomas B.C."/>
            <person name="Sharon I."/>
            <person name="Castelle C.J."/>
            <person name="Singh A."/>
            <person name="Wilkins M.J."/>
            <person name="Williams K.H."/>
            <person name="Banfield J.F."/>
        </authorList>
    </citation>
    <scope>NUCLEOTIDE SEQUENCE [LARGE SCALE GENOMIC DNA]</scope>
</reference>